<organism evidence="1 2">
    <name type="scientific">Panicum miliaceum</name>
    <name type="common">Proso millet</name>
    <name type="synonym">Broomcorn millet</name>
    <dbReference type="NCBI Taxonomy" id="4540"/>
    <lineage>
        <taxon>Eukaryota</taxon>
        <taxon>Viridiplantae</taxon>
        <taxon>Streptophyta</taxon>
        <taxon>Embryophyta</taxon>
        <taxon>Tracheophyta</taxon>
        <taxon>Spermatophyta</taxon>
        <taxon>Magnoliopsida</taxon>
        <taxon>Liliopsida</taxon>
        <taxon>Poales</taxon>
        <taxon>Poaceae</taxon>
        <taxon>PACMAD clade</taxon>
        <taxon>Panicoideae</taxon>
        <taxon>Panicodae</taxon>
        <taxon>Paniceae</taxon>
        <taxon>Panicinae</taxon>
        <taxon>Panicum</taxon>
        <taxon>Panicum sect. Panicum</taxon>
    </lineage>
</organism>
<dbReference type="OrthoDB" id="696115at2759"/>
<keyword evidence="2" id="KW-1185">Reference proteome</keyword>
<evidence type="ECO:0000313" key="2">
    <source>
        <dbReference type="Proteomes" id="UP000275267"/>
    </source>
</evidence>
<protein>
    <submittedName>
        <fullName evidence="1">Uncharacterized protein</fullName>
    </submittedName>
</protein>
<name>A0A3L6PS58_PANMI</name>
<accession>A0A3L6PS58</accession>
<sequence length="137" mass="15998">MVLFAAEEDDEFEFNPGEPLEKTETQRWLAIARFYSGQNFKAKGLFDEMKVAWGWKDLIPPRSLGDNRFLLEFDTERRFNYVINGGPWKHKGDAMIVVPYDGRRRPSEVIIESLALWVRFYDITVYLASNAFVRVLG</sequence>
<evidence type="ECO:0000313" key="1">
    <source>
        <dbReference type="EMBL" id="RLM62039.1"/>
    </source>
</evidence>
<proteinExistence type="predicted"/>
<dbReference type="AlphaFoldDB" id="A0A3L6PS58"/>
<dbReference type="EMBL" id="PQIB02000016">
    <property type="protein sequence ID" value="RLM62039.1"/>
    <property type="molecule type" value="Genomic_DNA"/>
</dbReference>
<reference evidence="2" key="1">
    <citation type="journal article" date="2019" name="Nat. Commun.">
        <title>The genome of broomcorn millet.</title>
        <authorList>
            <person name="Zou C."/>
            <person name="Miki D."/>
            <person name="Li D."/>
            <person name="Tang Q."/>
            <person name="Xiao L."/>
            <person name="Rajput S."/>
            <person name="Deng P."/>
            <person name="Jia W."/>
            <person name="Huang R."/>
            <person name="Zhang M."/>
            <person name="Sun Y."/>
            <person name="Hu J."/>
            <person name="Fu X."/>
            <person name="Schnable P.S."/>
            <person name="Li F."/>
            <person name="Zhang H."/>
            <person name="Feng B."/>
            <person name="Zhu X."/>
            <person name="Liu R."/>
            <person name="Schnable J.C."/>
            <person name="Zhu J.-K."/>
            <person name="Zhang H."/>
        </authorList>
    </citation>
    <scope>NUCLEOTIDE SEQUENCE [LARGE SCALE GENOMIC DNA]</scope>
</reference>
<gene>
    <name evidence="1" type="ORF">C2845_PM14G08390</name>
</gene>
<comment type="caution">
    <text evidence="1">The sequence shown here is derived from an EMBL/GenBank/DDBJ whole genome shotgun (WGS) entry which is preliminary data.</text>
</comment>
<dbReference type="Proteomes" id="UP000275267">
    <property type="component" value="Unassembled WGS sequence"/>
</dbReference>